<dbReference type="Pfam" id="PF24864">
    <property type="entry name" value="DUF7730"/>
    <property type="match status" value="1"/>
</dbReference>
<feature type="domain" description="DUF7730" evidence="2">
    <location>
        <begin position="83"/>
        <end position="197"/>
    </location>
</feature>
<feature type="region of interest" description="Disordered" evidence="1">
    <location>
        <begin position="1"/>
        <end position="48"/>
    </location>
</feature>
<dbReference type="OrthoDB" id="5413827at2759"/>
<dbReference type="EMBL" id="KZ805342">
    <property type="protein sequence ID" value="PVI02469.1"/>
    <property type="molecule type" value="Genomic_DNA"/>
</dbReference>
<gene>
    <name evidence="3" type="ORF">DM02DRAFT_727132</name>
</gene>
<dbReference type="InterPro" id="IPR056632">
    <property type="entry name" value="DUF7730"/>
</dbReference>
<evidence type="ECO:0000259" key="2">
    <source>
        <dbReference type="Pfam" id="PF24864"/>
    </source>
</evidence>
<evidence type="ECO:0000313" key="3">
    <source>
        <dbReference type="EMBL" id="PVI02469.1"/>
    </source>
</evidence>
<organism evidence="3 4">
    <name type="scientific">Periconia macrospinosa</name>
    <dbReference type="NCBI Taxonomy" id="97972"/>
    <lineage>
        <taxon>Eukaryota</taxon>
        <taxon>Fungi</taxon>
        <taxon>Dikarya</taxon>
        <taxon>Ascomycota</taxon>
        <taxon>Pezizomycotina</taxon>
        <taxon>Dothideomycetes</taxon>
        <taxon>Pleosporomycetidae</taxon>
        <taxon>Pleosporales</taxon>
        <taxon>Massarineae</taxon>
        <taxon>Periconiaceae</taxon>
        <taxon>Periconia</taxon>
    </lineage>
</organism>
<accession>A0A2V1DWI6</accession>
<reference evidence="3 4" key="1">
    <citation type="journal article" date="2018" name="Sci. Rep.">
        <title>Comparative genomics provides insights into the lifestyle and reveals functional heterogeneity of dark septate endophytic fungi.</title>
        <authorList>
            <person name="Knapp D.G."/>
            <person name="Nemeth J.B."/>
            <person name="Barry K."/>
            <person name="Hainaut M."/>
            <person name="Henrissat B."/>
            <person name="Johnson J."/>
            <person name="Kuo A."/>
            <person name="Lim J.H.P."/>
            <person name="Lipzen A."/>
            <person name="Nolan M."/>
            <person name="Ohm R.A."/>
            <person name="Tamas L."/>
            <person name="Grigoriev I.V."/>
            <person name="Spatafora J.W."/>
            <person name="Nagy L.G."/>
            <person name="Kovacs G.M."/>
        </authorList>
    </citation>
    <scope>NUCLEOTIDE SEQUENCE [LARGE SCALE GENOMIC DNA]</scope>
    <source>
        <strain evidence="3 4">DSE2036</strain>
    </source>
</reference>
<evidence type="ECO:0000256" key="1">
    <source>
        <dbReference type="SAM" id="MobiDB-lite"/>
    </source>
</evidence>
<keyword evidence="4" id="KW-1185">Reference proteome</keyword>
<feature type="compositionally biased region" description="Basic and acidic residues" evidence="1">
    <location>
        <begin position="12"/>
        <end position="25"/>
    </location>
</feature>
<evidence type="ECO:0000313" key="4">
    <source>
        <dbReference type="Proteomes" id="UP000244855"/>
    </source>
</evidence>
<dbReference type="Proteomes" id="UP000244855">
    <property type="component" value="Unassembled WGS sequence"/>
</dbReference>
<sequence>MAPKASTPTPEKAPDMAKKTPEKKATKVQKPQARKRYSKKYLQALQRPVVPSGKRYPVRISTDGLVEMQPVPDYLANAVERNAKESPLLRLPEHIRKKIWDFALYEGVIEIYLRDSEASSKSPLDTPPPDKKPDANNEPSNSPKPVRTWSSTYYGTLSSISNEKKKPKQAWNLPATCRQIYNETATLIYSLNTFVFAGTLPRVFGKRDGPDGALEGWITERSHAQLHAIRAIRPHWMDMISAASENTGFSLKHLYPGLKKVVCAKRAVGMIAGSVARGDPMRMFRKARARGEIGIVVQKKEGMDVKVVF</sequence>
<proteinExistence type="predicted"/>
<protein>
    <recommendedName>
        <fullName evidence="2">DUF7730 domain-containing protein</fullName>
    </recommendedName>
</protein>
<feature type="region of interest" description="Disordered" evidence="1">
    <location>
        <begin position="118"/>
        <end position="148"/>
    </location>
</feature>
<dbReference type="PANTHER" id="PTHR38790">
    <property type="entry name" value="2EXR DOMAIN-CONTAINING PROTEIN-RELATED"/>
    <property type="match status" value="1"/>
</dbReference>
<name>A0A2V1DWI6_9PLEO</name>
<dbReference type="AlphaFoldDB" id="A0A2V1DWI6"/>
<feature type="compositionally biased region" description="Polar residues" evidence="1">
    <location>
        <begin position="137"/>
        <end position="148"/>
    </location>
</feature>